<dbReference type="InterPro" id="IPR005064">
    <property type="entry name" value="BUG"/>
</dbReference>
<dbReference type="Proteomes" id="UP000298180">
    <property type="component" value="Unassembled WGS sequence"/>
</dbReference>
<reference evidence="3 4" key="1">
    <citation type="submission" date="2019-03" db="EMBL/GenBank/DDBJ databases">
        <title>Ramlibacter henchirensis DSM 14656, whole genome shotgun sequence.</title>
        <authorList>
            <person name="Zhang X."/>
            <person name="Feng G."/>
            <person name="Zhu H."/>
        </authorList>
    </citation>
    <scope>NUCLEOTIDE SEQUENCE [LARGE SCALE GENOMIC DNA]</scope>
    <source>
        <strain evidence="3 4">DSM 14656</strain>
    </source>
</reference>
<dbReference type="Gene3D" id="3.40.190.10">
    <property type="entry name" value="Periplasmic binding protein-like II"/>
    <property type="match status" value="1"/>
</dbReference>
<dbReference type="InterPro" id="IPR042100">
    <property type="entry name" value="Bug_dom1"/>
</dbReference>
<dbReference type="OrthoDB" id="8686127at2"/>
<dbReference type="PANTHER" id="PTHR42928:SF5">
    <property type="entry name" value="BLR1237 PROTEIN"/>
    <property type="match status" value="1"/>
</dbReference>
<dbReference type="AlphaFoldDB" id="A0A4Z0BWA2"/>
<dbReference type="SUPFAM" id="SSF53850">
    <property type="entry name" value="Periplasmic binding protein-like II"/>
    <property type="match status" value="1"/>
</dbReference>
<name>A0A4Z0BWA2_9BURK</name>
<dbReference type="Pfam" id="PF03401">
    <property type="entry name" value="TctC"/>
    <property type="match status" value="1"/>
</dbReference>
<organism evidence="3 4">
    <name type="scientific">Ramlibacter henchirensis</name>
    <dbReference type="NCBI Taxonomy" id="204072"/>
    <lineage>
        <taxon>Bacteria</taxon>
        <taxon>Pseudomonadati</taxon>
        <taxon>Pseudomonadota</taxon>
        <taxon>Betaproteobacteria</taxon>
        <taxon>Burkholderiales</taxon>
        <taxon>Comamonadaceae</taxon>
        <taxon>Ramlibacter</taxon>
    </lineage>
</organism>
<accession>A0A4Z0BWA2</accession>
<feature type="chain" id="PRO_5021396993" description="Tripartite tricarboxylate transporter substrate binding protein" evidence="2">
    <location>
        <begin position="22"/>
        <end position="319"/>
    </location>
</feature>
<evidence type="ECO:0000256" key="1">
    <source>
        <dbReference type="ARBA" id="ARBA00006987"/>
    </source>
</evidence>
<dbReference type="CDD" id="cd13579">
    <property type="entry name" value="PBP2_Bug_NagM"/>
    <property type="match status" value="1"/>
</dbReference>
<keyword evidence="2" id="KW-0732">Signal</keyword>
<evidence type="ECO:0000256" key="2">
    <source>
        <dbReference type="SAM" id="SignalP"/>
    </source>
</evidence>
<proteinExistence type="inferred from homology"/>
<evidence type="ECO:0000313" key="3">
    <source>
        <dbReference type="EMBL" id="TFZ03181.1"/>
    </source>
</evidence>
<sequence length="319" mass="33910">MRLRILPVLFIATLGAWGPHAAAQDKPPLRILVGFPPGGSADVIARLVGDAIREDFGTIVVENRPGAGGRIALAAVKQAKPDGQTVIVLPSGPMVLFPHVYRKLDYDPVKDFTPVSQLARFQFGVVSGPASNVKTVAEMLAKAKADPKSATYGSPGQGTLPHFMGVLMEQSTGIPFTHVPFQGGAPANNALLGGHIGYKFDVVSETAELHRTGKVRIIAVTGASRDPQVPEVPTLKESGVNMEATAWFAMYAPAGVPQEALARLERAVSRAVKTPELRERFLKLGYEPIGSTSAELAAAQRADLARWEKPIKSTGVVLD</sequence>
<comment type="similarity">
    <text evidence="1">Belongs to the UPF0065 (bug) family.</text>
</comment>
<dbReference type="PANTHER" id="PTHR42928">
    <property type="entry name" value="TRICARBOXYLATE-BINDING PROTEIN"/>
    <property type="match status" value="1"/>
</dbReference>
<protein>
    <recommendedName>
        <fullName evidence="5">Tripartite tricarboxylate transporter substrate binding protein</fullName>
    </recommendedName>
</protein>
<gene>
    <name evidence="3" type="ORF">EZ313_17630</name>
</gene>
<evidence type="ECO:0008006" key="5">
    <source>
        <dbReference type="Google" id="ProtNLM"/>
    </source>
</evidence>
<keyword evidence="4" id="KW-1185">Reference proteome</keyword>
<comment type="caution">
    <text evidence="3">The sequence shown here is derived from an EMBL/GenBank/DDBJ whole genome shotgun (WGS) entry which is preliminary data.</text>
</comment>
<dbReference type="Gene3D" id="3.40.190.150">
    <property type="entry name" value="Bordetella uptake gene, domain 1"/>
    <property type="match status" value="1"/>
</dbReference>
<dbReference type="EMBL" id="SMLM01000002">
    <property type="protein sequence ID" value="TFZ03181.1"/>
    <property type="molecule type" value="Genomic_DNA"/>
</dbReference>
<evidence type="ECO:0000313" key="4">
    <source>
        <dbReference type="Proteomes" id="UP000298180"/>
    </source>
</evidence>
<feature type="signal peptide" evidence="2">
    <location>
        <begin position="1"/>
        <end position="21"/>
    </location>
</feature>
<dbReference type="PIRSF" id="PIRSF017082">
    <property type="entry name" value="YflP"/>
    <property type="match status" value="1"/>
</dbReference>